<dbReference type="FunFam" id="1.10.10.10:FF:000001">
    <property type="entry name" value="LysR family transcriptional regulator"/>
    <property type="match status" value="1"/>
</dbReference>
<dbReference type="SUPFAM" id="SSF53850">
    <property type="entry name" value="Periplasmic binding protein-like II"/>
    <property type="match status" value="1"/>
</dbReference>
<dbReference type="GO" id="GO:0003700">
    <property type="term" value="F:DNA-binding transcription factor activity"/>
    <property type="evidence" value="ECO:0007669"/>
    <property type="project" value="InterPro"/>
</dbReference>
<dbReference type="Pfam" id="PF00126">
    <property type="entry name" value="HTH_1"/>
    <property type="match status" value="1"/>
</dbReference>
<evidence type="ECO:0000313" key="6">
    <source>
        <dbReference type="EMBL" id="TSH94820.1"/>
    </source>
</evidence>
<organism evidence="6 7">
    <name type="scientific">Verticiella sediminum</name>
    <dbReference type="NCBI Taxonomy" id="1247510"/>
    <lineage>
        <taxon>Bacteria</taxon>
        <taxon>Pseudomonadati</taxon>
        <taxon>Pseudomonadota</taxon>
        <taxon>Betaproteobacteria</taxon>
        <taxon>Burkholderiales</taxon>
        <taxon>Alcaligenaceae</taxon>
        <taxon>Verticiella</taxon>
    </lineage>
</organism>
<keyword evidence="4" id="KW-0804">Transcription</keyword>
<evidence type="ECO:0000259" key="5">
    <source>
        <dbReference type="PROSITE" id="PS50931"/>
    </source>
</evidence>
<dbReference type="GO" id="GO:0006351">
    <property type="term" value="P:DNA-templated transcription"/>
    <property type="evidence" value="ECO:0007669"/>
    <property type="project" value="TreeGrafter"/>
</dbReference>
<dbReference type="InterPro" id="IPR000847">
    <property type="entry name" value="LysR_HTH_N"/>
</dbReference>
<dbReference type="Proteomes" id="UP000318405">
    <property type="component" value="Unassembled WGS sequence"/>
</dbReference>
<dbReference type="GO" id="GO:0043565">
    <property type="term" value="F:sequence-specific DNA binding"/>
    <property type="evidence" value="ECO:0007669"/>
    <property type="project" value="TreeGrafter"/>
</dbReference>
<dbReference type="PROSITE" id="PS50931">
    <property type="entry name" value="HTH_LYSR"/>
    <property type="match status" value="1"/>
</dbReference>
<evidence type="ECO:0000256" key="1">
    <source>
        <dbReference type="ARBA" id="ARBA00009437"/>
    </source>
</evidence>
<dbReference type="PANTHER" id="PTHR30537">
    <property type="entry name" value="HTH-TYPE TRANSCRIPTIONAL REGULATOR"/>
    <property type="match status" value="1"/>
</dbReference>
<dbReference type="OrthoDB" id="8885940at2"/>
<evidence type="ECO:0000313" key="7">
    <source>
        <dbReference type="Proteomes" id="UP000318405"/>
    </source>
</evidence>
<dbReference type="AlphaFoldDB" id="A0A556APM3"/>
<keyword evidence="3" id="KW-0238">DNA-binding</keyword>
<gene>
    <name evidence="6" type="ORF">FOZ76_11795</name>
</gene>
<dbReference type="InterPro" id="IPR005119">
    <property type="entry name" value="LysR_subst-bd"/>
</dbReference>
<dbReference type="InterPro" id="IPR036388">
    <property type="entry name" value="WH-like_DNA-bd_sf"/>
</dbReference>
<dbReference type="SUPFAM" id="SSF46785">
    <property type="entry name" value="Winged helix' DNA-binding domain"/>
    <property type="match status" value="1"/>
</dbReference>
<dbReference type="PANTHER" id="PTHR30537:SF66">
    <property type="entry name" value="IRON-REGULATED VIRULENCE REGULATORY PROTEIN IRGB"/>
    <property type="match status" value="1"/>
</dbReference>
<comment type="caution">
    <text evidence="6">The sequence shown here is derived from an EMBL/GenBank/DDBJ whole genome shotgun (WGS) entry which is preliminary data.</text>
</comment>
<keyword evidence="7" id="KW-1185">Reference proteome</keyword>
<accession>A0A556APM3</accession>
<reference evidence="6 7" key="1">
    <citation type="submission" date="2019-07" db="EMBL/GenBank/DDBJ databases">
        <title>Qingshengfaniella alkalisoli gen. nov., sp. nov., isolated from saline soil.</title>
        <authorList>
            <person name="Xu L."/>
            <person name="Huang X.-X."/>
            <person name="Sun J.-Q."/>
        </authorList>
    </citation>
    <scope>NUCLEOTIDE SEQUENCE [LARGE SCALE GENOMIC DNA]</scope>
    <source>
        <strain evidence="6 7">DSM 27279</strain>
    </source>
</reference>
<evidence type="ECO:0000256" key="2">
    <source>
        <dbReference type="ARBA" id="ARBA00023015"/>
    </source>
</evidence>
<evidence type="ECO:0000256" key="3">
    <source>
        <dbReference type="ARBA" id="ARBA00023125"/>
    </source>
</evidence>
<dbReference type="CDD" id="cd08422">
    <property type="entry name" value="PBP2_CrgA_like"/>
    <property type="match status" value="1"/>
</dbReference>
<name>A0A556APM3_9BURK</name>
<feature type="domain" description="HTH lysR-type" evidence="5">
    <location>
        <begin position="1"/>
        <end position="61"/>
    </location>
</feature>
<evidence type="ECO:0000256" key="4">
    <source>
        <dbReference type="ARBA" id="ARBA00023163"/>
    </source>
</evidence>
<dbReference type="RefSeq" id="WP_143948466.1">
    <property type="nucleotide sequence ID" value="NZ_BAABMB010000001.1"/>
</dbReference>
<dbReference type="Pfam" id="PF03466">
    <property type="entry name" value="LysR_substrate"/>
    <property type="match status" value="1"/>
</dbReference>
<protein>
    <submittedName>
        <fullName evidence="6">LysR family transcriptional regulator</fullName>
    </submittedName>
</protein>
<dbReference type="Gene3D" id="1.10.10.10">
    <property type="entry name" value="Winged helix-like DNA-binding domain superfamily/Winged helix DNA-binding domain"/>
    <property type="match status" value="1"/>
</dbReference>
<proteinExistence type="inferred from homology"/>
<dbReference type="EMBL" id="VLTJ01000023">
    <property type="protein sequence ID" value="TSH94820.1"/>
    <property type="molecule type" value="Genomic_DNA"/>
</dbReference>
<keyword evidence="2" id="KW-0805">Transcription regulation</keyword>
<dbReference type="InterPro" id="IPR058163">
    <property type="entry name" value="LysR-type_TF_proteobact-type"/>
</dbReference>
<dbReference type="Gene3D" id="3.40.190.290">
    <property type="match status" value="1"/>
</dbReference>
<dbReference type="InterPro" id="IPR036390">
    <property type="entry name" value="WH_DNA-bd_sf"/>
</dbReference>
<comment type="similarity">
    <text evidence="1">Belongs to the LysR transcriptional regulatory family.</text>
</comment>
<sequence length="316" mass="34575">MNLKFAESLEVFVDVFRARSFSEVARRRGLVASSVARQVDALEGELGVSLFTRSTRALAPTEAGERLFERAVRILHDLREARSEVTAIEQGVHGLLRLSCLPAFARRHVLPWLGDFNDRYPGIRIELDLTERIVDPVVERVDLVLRVGQQPDSSLVGQRLGTHRYLMCAAPAYLARHGEPTCLAELDGHRLIDRRHSTSMRGWRELIGTPRAACAPSFVLECDDCDARRLAVIQGLGIALMPNWSVGAEVASGTLREIALSDVAPLPPSGIYALRALPRASARIRAFTDYLAAKLAAYEAASEPLGAASAPAYALS</sequence>